<keyword evidence="4" id="KW-1185">Reference proteome</keyword>
<feature type="transmembrane region" description="Helical" evidence="1">
    <location>
        <begin position="35"/>
        <end position="56"/>
    </location>
</feature>
<keyword evidence="1" id="KW-1133">Transmembrane helix</keyword>
<accession>A0A5C1Y6G2</accession>
<dbReference type="KEGG" id="lyk:FLP23_04725"/>
<dbReference type="AlphaFoldDB" id="A0A5C1Y6G2"/>
<keyword evidence="1" id="KW-0812">Transmembrane</keyword>
<dbReference type="Pfam" id="PF13399">
    <property type="entry name" value="LytR_C"/>
    <property type="match status" value="1"/>
</dbReference>
<feature type="domain" description="LytR/CpsA/Psr regulator C-terminal" evidence="2">
    <location>
        <begin position="100"/>
        <end position="187"/>
    </location>
</feature>
<evidence type="ECO:0000256" key="1">
    <source>
        <dbReference type="SAM" id="Phobius"/>
    </source>
</evidence>
<protein>
    <submittedName>
        <fullName evidence="3">LytR family transcriptional regulator</fullName>
    </submittedName>
</protein>
<sequence length="193" mass="20220">MASFPRDQFDDVPRDIDRVGAHRAPRKRGRGWIRFGWAALATVALVVAGLFALSLYDPRFEIPIIGGGDETVAPSDTPTPLETAVPVTDPSTLDPAFLQTITISVLNGTPTPGLSNIAADQIRAAGWPDPSRAGASNTEEPTTFVYYGSADAEGVARGIMQLIGASDVRLSDAFPTATITVVLGADYVPPAAG</sequence>
<proteinExistence type="predicted"/>
<dbReference type="RefSeq" id="WP_149324800.1">
    <property type="nucleotide sequence ID" value="NZ_CP043504.1"/>
</dbReference>
<evidence type="ECO:0000313" key="4">
    <source>
        <dbReference type="Proteomes" id="UP000322159"/>
    </source>
</evidence>
<dbReference type="InterPro" id="IPR027381">
    <property type="entry name" value="LytR/CpsA/Psr_C"/>
</dbReference>
<name>A0A5C1Y6G2_9MICO</name>
<reference evidence="3 4" key="1">
    <citation type="submission" date="2019-09" db="EMBL/GenBank/DDBJ databases">
        <title>Genome sequencing of strain KACC 19322.</title>
        <authorList>
            <person name="Heo J."/>
            <person name="Kim S.-J."/>
            <person name="Kim J.-S."/>
            <person name="Hong S.-B."/>
            <person name="Kwon S.-W."/>
        </authorList>
    </citation>
    <scope>NUCLEOTIDE SEQUENCE [LARGE SCALE GENOMIC DNA]</scope>
    <source>
        <strain evidence="3 4">KACC 19322</strain>
    </source>
</reference>
<dbReference type="Proteomes" id="UP000322159">
    <property type="component" value="Chromosome"/>
</dbReference>
<organism evidence="3 4">
    <name type="scientific">Protaetiibacter larvae</name>
    <dbReference type="NCBI Taxonomy" id="2592654"/>
    <lineage>
        <taxon>Bacteria</taxon>
        <taxon>Bacillati</taxon>
        <taxon>Actinomycetota</taxon>
        <taxon>Actinomycetes</taxon>
        <taxon>Micrococcales</taxon>
        <taxon>Microbacteriaceae</taxon>
        <taxon>Protaetiibacter</taxon>
    </lineage>
</organism>
<gene>
    <name evidence="3" type="ORF">FLP23_04725</name>
</gene>
<evidence type="ECO:0000259" key="2">
    <source>
        <dbReference type="Pfam" id="PF13399"/>
    </source>
</evidence>
<keyword evidence="1" id="KW-0472">Membrane</keyword>
<dbReference type="EMBL" id="CP043504">
    <property type="protein sequence ID" value="QEO09376.1"/>
    <property type="molecule type" value="Genomic_DNA"/>
</dbReference>
<dbReference type="OrthoDB" id="5125199at2"/>
<dbReference type="Gene3D" id="3.30.70.2390">
    <property type="match status" value="1"/>
</dbReference>
<evidence type="ECO:0000313" key="3">
    <source>
        <dbReference type="EMBL" id="QEO09376.1"/>
    </source>
</evidence>